<protein>
    <submittedName>
        <fullName evidence="2">Uncharacterized protein</fullName>
    </submittedName>
</protein>
<sequence length="43" mass="4858">MAYPATFLVFIFLMLQLYIELSFYPCLDVCSISSPVDCLVGFS</sequence>
<dbReference type="EMBL" id="GGEC01073307">
    <property type="protein sequence ID" value="MBX53791.1"/>
    <property type="molecule type" value="Transcribed_RNA"/>
</dbReference>
<feature type="chain" id="PRO_5015136610" evidence="1">
    <location>
        <begin position="23"/>
        <end position="43"/>
    </location>
</feature>
<evidence type="ECO:0000313" key="2">
    <source>
        <dbReference type="EMBL" id="MBX53791.1"/>
    </source>
</evidence>
<dbReference type="AlphaFoldDB" id="A0A2P2PGK2"/>
<name>A0A2P2PGK2_RHIMU</name>
<evidence type="ECO:0000256" key="1">
    <source>
        <dbReference type="SAM" id="SignalP"/>
    </source>
</evidence>
<proteinExistence type="predicted"/>
<feature type="signal peptide" evidence="1">
    <location>
        <begin position="1"/>
        <end position="22"/>
    </location>
</feature>
<reference evidence="2" key="1">
    <citation type="submission" date="2018-02" db="EMBL/GenBank/DDBJ databases">
        <title>Rhizophora mucronata_Transcriptome.</title>
        <authorList>
            <person name="Meera S.P."/>
            <person name="Sreeshan A."/>
            <person name="Augustine A."/>
        </authorList>
    </citation>
    <scope>NUCLEOTIDE SEQUENCE</scope>
    <source>
        <tissue evidence="2">Leaf</tissue>
    </source>
</reference>
<accession>A0A2P2PGK2</accession>
<organism evidence="2">
    <name type="scientific">Rhizophora mucronata</name>
    <name type="common">Asiatic mangrove</name>
    <dbReference type="NCBI Taxonomy" id="61149"/>
    <lineage>
        <taxon>Eukaryota</taxon>
        <taxon>Viridiplantae</taxon>
        <taxon>Streptophyta</taxon>
        <taxon>Embryophyta</taxon>
        <taxon>Tracheophyta</taxon>
        <taxon>Spermatophyta</taxon>
        <taxon>Magnoliopsida</taxon>
        <taxon>eudicotyledons</taxon>
        <taxon>Gunneridae</taxon>
        <taxon>Pentapetalae</taxon>
        <taxon>rosids</taxon>
        <taxon>fabids</taxon>
        <taxon>Malpighiales</taxon>
        <taxon>Rhizophoraceae</taxon>
        <taxon>Rhizophora</taxon>
    </lineage>
</organism>
<keyword evidence="1" id="KW-0732">Signal</keyword>